<protein>
    <submittedName>
        <fullName evidence="1">Uncharacterized protein</fullName>
    </submittedName>
</protein>
<comment type="caution">
    <text evidence="1">The sequence shown here is derived from an EMBL/GenBank/DDBJ whole genome shotgun (WGS) entry which is preliminary data.</text>
</comment>
<accession>X1B5F1</accession>
<gene>
    <name evidence="1" type="ORF">S01H4_21357</name>
</gene>
<proteinExistence type="predicted"/>
<reference evidence="1" key="1">
    <citation type="journal article" date="2014" name="Front. Microbiol.">
        <title>High frequency of phylogenetically diverse reductive dehalogenase-homologous genes in deep subseafloor sedimentary metagenomes.</title>
        <authorList>
            <person name="Kawai M."/>
            <person name="Futagami T."/>
            <person name="Toyoda A."/>
            <person name="Takaki Y."/>
            <person name="Nishi S."/>
            <person name="Hori S."/>
            <person name="Arai W."/>
            <person name="Tsubouchi T."/>
            <person name="Morono Y."/>
            <person name="Uchiyama I."/>
            <person name="Ito T."/>
            <person name="Fujiyama A."/>
            <person name="Inagaki F."/>
            <person name="Takami H."/>
        </authorList>
    </citation>
    <scope>NUCLEOTIDE SEQUENCE</scope>
    <source>
        <strain evidence="1">Expedition CK06-06</strain>
    </source>
</reference>
<dbReference type="EMBL" id="BART01009666">
    <property type="protein sequence ID" value="GAG79408.1"/>
    <property type="molecule type" value="Genomic_DNA"/>
</dbReference>
<sequence length="56" mass="6273">MAEEKEYGLPYDVKRMQEIAVQKLEKAGIDTVTKPDKTVPNVGDVTELTSLFPYSV</sequence>
<name>X1B5F1_9ZZZZ</name>
<dbReference type="AlphaFoldDB" id="X1B5F1"/>
<evidence type="ECO:0000313" key="1">
    <source>
        <dbReference type="EMBL" id="GAG79408.1"/>
    </source>
</evidence>
<organism evidence="1">
    <name type="scientific">marine sediment metagenome</name>
    <dbReference type="NCBI Taxonomy" id="412755"/>
    <lineage>
        <taxon>unclassified sequences</taxon>
        <taxon>metagenomes</taxon>
        <taxon>ecological metagenomes</taxon>
    </lineage>
</organism>